<organism evidence="14 15">
    <name type="scientific">Aspergillus glaucus CBS 516.65</name>
    <dbReference type="NCBI Taxonomy" id="1160497"/>
    <lineage>
        <taxon>Eukaryota</taxon>
        <taxon>Fungi</taxon>
        <taxon>Dikarya</taxon>
        <taxon>Ascomycota</taxon>
        <taxon>Pezizomycotina</taxon>
        <taxon>Eurotiomycetes</taxon>
        <taxon>Eurotiomycetidae</taxon>
        <taxon>Eurotiales</taxon>
        <taxon>Aspergillaceae</taxon>
        <taxon>Aspergillus</taxon>
        <taxon>Aspergillus subgen. Aspergillus</taxon>
    </lineage>
</organism>
<dbReference type="InterPro" id="IPR036187">
    <property type="entry name" value="DNA_mismatch_repair_MutS_sf"/>
</dbReference>
<dbReference type="Pfam" id="PF00488">
    <property type="entry name" value="MutS_V"/>
    <property type="match status" value="1"/>
</dbReference>
<dbReference type="InterPro" id="IPR000432">
    <property type="entry name" value="DNA_mismatch_repair_MutS_C"/>
</dbReference>
<evidence type="ECO:0000256" key="4">
    <source>
        <dbReference type="ARBA" id="ARBA00022454"/>
    </source>
</evidence>
<dbReference type="EMBL" id="KV878899">
    <property type="protein sequence ID" value="OJJ83670.1"/>
    <property type="molecule type" value="Genomic_DNA"/>
</dbReference>
<comment type="similarity">
    <text evidence="3">Belongs to the DNA mismatch repair MutS family.</text>
</comment>
<dbReference type="GeneID" id="34463113"/>
<evidence type="ECO:0000256" key="6">
    <source>
        <dbReference type="ARBA" id="ARBA00022840"/>
    </source>
</evidence>
<keyword evidence="15" id="KW-1185">Reference proteome</keyword>
<dbReference type="GO" id="GO:0006298">
    <property type="term" value="P:mismatch repair"/>
    <property type="evidence" value="ECO:0007669"/>
    <property type="project" value="InterPro"/>
</dbReference>
<dbReference type="VEuPathDB" id="FungiDB:ASPGLDRAFT_48236"/>
<keyword evidence="4" id="KW-0158">Chromosome</keyword>
<dbReference type="FunFam" id="1.10.1420.10:FF:000050">
    <property type="entry name" value="DNA mismatch repair protein Msh5, putative"/>
    <property type="match status" value="1"/>
</dbReference>
<dbReference type="Pfam" id="PF05192">
    <property type="entry name" value="MutS_III"/>
    <property type="match status" value="1"/>
</dbReference>
<feature type="domain" description="DNA mismatch repair proteins mutS family" evidence="13">
    <location>
        <begin position="756"/>
        <end position="772"/>
    </location>
</feature>
<sequence>MDPSTRKRRRTTNPPYITPRSYNRRFDNRDGTPSLDPGSTSRVRFPNSQRSSTTRPPIPQSSISNLVDDEILQQSIDDDLGQVIVAIDTRDSGTVGCSYYSAQEETLYLMGDIHFAGNETIDSLILQTKPTVLLASARVDYLTSRGQKSGQEDETQTYLPYQLDIRPSQEFSGPNAKSKLTALEISATHEQRMQFLVPHGGIIGPGEMETEATGFTLQEGRLLHMSSSVDMENVVTIGCAGAIITHLQRRRVTDIIPGNRASDLLRINSVRMFGLQDTMLIDGNALLSLQIIQSESHPSLFNQGPGKKSTSSKEGLSIYGIFHRFASTPQGRNRLRQDFLRPSTNIDTIRERHDFISVFLRPDNFNCLEKMTRSLKHIKNLRPVMINLRKGISTGSAKVTGFKTTVWATLLAFAFYGIDINEALRELSGANALSLRSKALQIFEAAQLYRVGRMIQEIVDIDSSDEQSRTIVKPGLDRELDMMKDNYDGLNSLLKQVAMEIATTIPESFNIDVNVIYFPQLGFNIAIPLNDRGEPSFNGSDEDWELIFITENRAYFKDLRMREMDDRLGDIYGLICEKEIEIVYDVAQRVLRFEDMLVEASDICGQIDSLIAMTQAASFYRLVRPEVVQKNVIKIKGGRHILQELTVPSYVPNDTLIIGDESDILSEGPETGHGPSMLLLTGPNYSGKSVYMKQVALIIYLAQVGSFVPAESAEVGITDKIMVKMNTQESVSKIQSTFMNDLQQISLALKQVTSRSLLLIDEFGKGTLENDGIGLACGILEHLLNLREAPKVIAATHFHEIFENDFLRARPRLQLGHMEVQVCEESRDVEDQITYLYNFRPGRNNKSFGTICAAINGINQTVVARANELASLSARGENLIAACATLTAEETQALEEAVGAPILKH</sequence>
<dbReference type="FunFam" id="3.40.50.300:FF:001067">
    <property type="entry name" value="DNA mismatch repair protein MSH5"/>
    <property type="match status" value="1"/>
</dbReference>
<dbReference type="GO" id="GO:0005524">
    <property type="term" value="F:ATP binding"/>
    <property type="evidence" value="ECO:0007669"/>
    <property type="project" value="UniProtKB-KW"/>
</dbReference>
<evidence type="ECO:0000259" key="13">
    <source>
        <dbReference type="PROSITE" id="PS00486"/>
    </source>
</evidence>
<evidence type="ECO:0000256" key="12">
    <source>
        <dbReference type="SAM" id="MobiDB-lite"/>
    </source>
</evidence>
<keyword evidence="6" id="KW-0067">ATP-binding</keyword>
<protein>
    <recommendedName>
        <fullName evidence="10">DNA mismatch repair protein MSH5</fullName>
    </recommendedName>
    <alternativeName>
        <fullName evidence="11">MutS protein homolog 5</fullName>
    </alternativeName>
</protein>
<dbReference type="PROSITE" id="PS00486">
    <property type="entry name" value="DNA_MISMATCH_REPAIR_2"/>
    <property type="match status" value="1"/>
</dbReference>
<proteinExistence type="inferred from homology"/>
<dbReference type="Gene3D" id="1.10.1420.10">
    <property type="match status" value="1"/>
</dbReference>
<dbReference type="SMART" id="SM00533">
    <property type="entry name" value="MUTSd"/>
    <property type="match status" value="1"/>
</dbReference>
<evidence type="ECO:0000313" key="14">
    <source>
        <dbReference type="EMBL" id="OJJ83670.1"/>
    </source>
</evidence>
<dbReference type="InterPro" id="IPR027417">
    <property type="entry name" value="P-loop_NTPase"/>
</dbReference>
<keyword evidence="5" id="KW-0547">Nucleotide-binding</keyword>
<evidence type="ECO:0000256" key="5">
    <source>
        <dbReference type="ARBA" id="ARBA00022741"/>
    </source>
</evidence>
<dbReference type="PIRSF" id="PIRSF005813">
    <property type="entry name" value="MSH2"/>
    <property type="match status" value="1"/>
</dbReference>
<dbReference type="OrthoDB" id="29596at2759"/>
<dbReference type="GO" id="GO:0030983">
    <property type="term" value="F:mismatched DNA binding"/>
    <property type="evidence" value="ECO:0007669"/>
    <property type="project" value="InterPro"/>
</dbReference>
<dbReference type="InterPro" id="IPR011184">
    <property type="entry name" value="DNA_mismatch_repair_Msh2"/>
</dbReference>
<evidence type="ECO:0000256" key="11">
    <source>
        <dbReference type="ARBA" id="ARBA00077470"/>
    </source>
</evidence>
<dbReference type="STRING" id="1160497.A0A1L9VIE4"/>
<evidence type="ECO:0000256" key="7">
    <source>
        <dbReference type="ARBA" id="ARBA00023125"/>
    </source>
</evidence>
<feature type="compositionally biased region" description="Basic residues" evidence="12">
    <location>
        <begin position="1"/>
        <end position="11"/>
    </location>
</feature>
<evidence type="ECO:0000256" key="8">
    <source>
        <dbReference type="ARBA" id="ARBA00023242"/>
    </source>
</evidence>
<keyword evidence="8" id="KW-0539">Nucleus</keyword>
<accession>A0A1L9VIE4</accession>
<dbReference type="GO" id="GO:0140664">
    <property type="term" value="F:ATP-dependent DNA damage sensor activity"/>
    <property type="evidence" value="ECO:0007669"/>
    <property type="project" value="InterPro"/>
</dbReference>
<evidence type="ECO:0000256" key="1">
    <source>
        <dbReference type="ARBA" id="ARBA00004123"/>
    </source>
</evidence>
<dbReference type="SMART" id="SM00534">
    <property type="entry name" value="MUTSac"/>
    <property type="match status" value="1"/>
</dbReference>
<dbReference type="GO" id="GO:0005634">
    <property type="term" value="C:nucleus"/>
    <property type="evidence" value="ECO:0007669"/>
    <property type="project" value="UniProtKB-SubCell"/>
</dbReference>
<comment type="subcellular location">
    <subcellularLocation>
        <location evidence="2">Chromosome</location>
    </subcellularLocation>
    <subcellularLocation>
        <location evidence="1">Nucleus</location>
    </subcellularLocation>
</comment>
<feature type="region of interest" description="Disordered" evidence="12">
    <location>
        <begin position="1"/>
        <end position="62"/>
    </location>
</feature>
<evidence type="ECO:0000313" key="15">
    <source>
        <dbReference type="Proteomes" id="UP000184300"/>
    </source>
</evidence>
<dbReference type="RefSeq" id="XP_022400368.1">
    <property type="nucleotide sequence ID" value="XM_022546852.1"/>
</dbReference>
<gene>
    <name evidence="14" type="ORF">ASPGLDRAFT_48236</name>
</gene>
<dbReference type="Proteomes" id="UP000184300">
    <property type="component" value="Unassembled WGS sequence"/>
</dbReference>
<keyword evidence="7" id="KW-0238">DNA-binding</keyword>
<dbReference type="InterPro" id="IPR045076">
    <property type="entry name" value="MutS"/>
</dbReference>
<dbReference type="PANTHER" id="PTHR11361:SF20">
    <property type="entry name" value="MUTS PROTEIN HOMOLOG 5"/>
    <property type="match status" value="1"/>
</dbReference>
<dbReference type="SUPFAM" id="SSF48334">
    <property type="entry name" value="DNA repair protein MutS, domain III"/>
    <property type="match status" value="1"/>
</dbReference>
<dbReference type="PANTHER" id="PTHR11361">
    <property type="entry name" value="DNA MISMATCH REPAIR PROTEIN MUTS FAMILY MEMBER"/>
    <property type="match status" value="1"/>
</dbReference>
<evidence type="ECO:0000256" key="2">
    <source>
        <dbReference type="ARBA" id="ARBA00004286"/>
    </source>
</evidence>
<evidence type="ECO:0000256" key="10">
    <source>
        <dbReference type="ARBA" id="ARBA00073549"/>
    </source>
</evidence>
<evidence type="ECO:0000256" key="3">
    <source>
        <dbReference type="ARBA" id="ARBA00006271"/>
    </source>
</evidence>
<dbReference type="Gene3D" id="3.40.50.300">
    <property type="entry name" value="P-loop containing nucleotide triphosphate hydrolases"/>
    <property type="match status" value="1"/>
</dbReference>
<dbReference type="CDD" id="cd03281">
    <property type="entry name" value="ABC_MSH5_euk"/>
    <property type="match status" value="1"/>
</dbReference>
<feature type="compositionally biased region" description="Polar residues" evidence="12">
    <location>
        <begin position="37"/>
        <end position="62"/>
    </location>
</feature>
<dbReference type="SUPFAM" id="SSF52540">
    <property type="entry name" value="P-loop containing nucleoside triphosphate hydrolases"/>
    <property type="match status" value="1"/>
</dbReference>
<dbReference type="GO" id="GO:0005694">
    <property type="term" value="C:chromosome"/>
    <property type="evidence" value="ECO:0007669"/>
    <property type="project" value="UniProtKB-SubCell"/>
</dbReference>
<dbReference type="InterPro" id="IPR007696">
    <property type="entry name" value="DNA_mismatch_repair_MutS_core"/>
</dbReference>
<keyword evidence="9" id="KW-0469">Meiosis</keyword>
<evidence type="ECO:0000256" key="9">
    <source>
        <dbReference type="ARBA" id="ARBA00023254"/>
    </source>
</evidence>
<reference evidence="15" key="1">
    <citation type="journal article" date="2017" name="Genome Biol.">
        <title>Comparative genomics reveals high biological diversity and specific adaptations in the industrially and medically important fungal genus Aspergillus.</title>
        <authorList>
            <person name="de Vries R.P."/>
            <person name="Riley R."/>
            <person name="Wiebenga A."/>
            <person name="Aguilar-Osorio G."/>
            <person name="Amillis S."/>
            <person name="Uchima C.A."/>
            <person name="Anderluh G."/>
            <person name="Asadollahi M."/>
            <person name="Askin M."/>
            <person name="Barry K."/>
            <person name="Battaglia E."/>
            <person name="Bayram O."/>
            <person name="Benocci T."/>
            <person name="Braus-Stromeyer S.A."/>
            <person name="Caldana C."/>
            <person name="Canovas D."/>
            <person name="Cerqueira G.C."/>
            <person name="Chen F."/>
            <person name="Chen W."/>
            <person name="Choi C."/>
            <person name="Clum A."/>
            <person name="Dos Santos R.A."/>
            <person name="Damasio A.R."/>
            <person name="Diallinas G."/>
            <person name="Emri T."/>
            <person name="Fekete E."/>
            <person name="Flipphi M."/>
            <person name="Freyberg S."/>
            <person name="Gallo A."/>
            <person name="Gournas C."/>
            <person name="Habgood R."/>
            <person name="Hainaut M."/>
            <person name="Harispe M.L."/>
            <person name="Henrissat B."/>
            <person name="Hilden K.S."/>
            <person name="Hope R."/>
            <person name="Hossain A."/>
            <person name="Karabika E."/>
            <person name="Karaffa L."/>
            <person name="Karanyi Z."/>
            <person name="Krasevec N."/>
            <person name="Kuo A."/>
            <person name="Kusch H."/>
            <person name="LaButti K."/>
            <person name="Lagendijk E.L."/>
            <person name="Lapidus A."/>
            <person name="Levasseur A."/>
            <person name="Lindquist E."/>
            <person name="Lipzen A."/>
            <person name="Logrieco A.F."/>
            <person name="MacCabe A."/>
            <person name="Maekelae M.R."/>
            <person name="Malavazi I."/>
            <person name="Melin P."/>
            <person name="Meyer V."/>
            <person name="Mielnichuk N."/>
            <person name="Miskei M."/>
            <person name="Molnar A.P."/>
            <person name="Mule G."/>
            <person name="Ngan C.Y."/>
            <person name="Orejas M."/>
            <person name="Orosz E."/>
            <person name="Ouedraogo J.P."/>
            <person name="Overkamp K.M."/>
            <person name="Park H.-S."/>
            <person name="Perrone G."/>
            <person name="Piumi F."/>
            <person name="Punt P.J."/>
            <person name="Ram A.F."/>
            <person name="Ramon A."/>
            <person name="Rauscher S."/>
            <person name="Record E."/>
            <person name="Riano-Pachon D.M."/>
            <person name="Robert V."/>
            <person name="Roehrig J."/>
            <person name="Ruller R."/>
            <person name="Salamov A."/>
            <person name="Salih N.S."/>
            <person name="Samson R.A."/>
            <person name="Sandor E."/>
            <person name="Sanguinetti M."/>
            <person name="Schuetze T."/>
            <person name="Sepcic K."/>
            <person name="Shelest E."/>
            <person name="Sherlock G."/>
            <person name="Sophianopoulou V."/>
            <person name="Squina F.M."/>
            <person name="Sun H."/>
            <person name="Susca A."/>
            <person name="Todd R.B."/>
            <person name="Tsang A."/>
            <person name="Unkles S.E."/>
            <person name="van de Wiele N."/>
            <person name="van Rossen-Uffink D."/>
            <person name="Oliveira J.V."/>
            <person name="Vesth T.C."/>
            <person name="Visser J."/>
            <person name="Yu J.-H."/>
            <person name="Zhou M."/>
            <person name="Andersen M.R."/>
            <person name="Archer D.B."/>
            <person name="Baker S.E."/>
            <person name="Benoit I."/>
            <person name="Brakhage A.A."/>
            <person name="Braus G.H."/>
            <person name="Fischer R."/>
            <person name="Frisvad J.C."/>
            <person name="Goldman G.H."/>
            <person name="Houbraken J."/>
            <person name="Oakley B."/>
            <person name="Pocsi I."/>
            <person name="Scazzocchio C."/>
            <person name="Seiboth B."/>
            <person name="vanKuyk P.A."/>
            <person name="Wortman J."/>
            <person name="Dyer P.S."/>
            <person name="Grigoriev I.V."/>
        </authorList>
    </citation>
    <scope>NUCLEOTIDE SEQUENCE [LARGE SCALE GENOMIC DNA]</scope>
    <source>
        <strain evidence="15">CBS 516.65</strain>
    </source>
</reference>
<dbReference type="GO" id="GO:0051026">
    <property type="term" value="P:chiasma assembly"/>
    <property type="evidence" value="ECO:0007669"/>
    <property type="project" value="UniProtKB-ARBA"/>
</dbReference>
<name>A0A1L9VIE4_ASPGL</name>
<dbReference type="AlphaFoldDB" id="A0A1L9VIE4"/>